<reference evidence="1" key="1">
    <citation type="journal article" date="2021" name="Nat. Commun.">
        <title>Genetic determinants of endophytism in the Arabidopsis root mycobiome.</title>
        <authorList>
            <person name="Mesny F."/>
            <person name="Miyauchi S."/>
            <person name="Thiergart T."/>
            <person name="Pickel B."/>
            <person name="Atanasova L."/>
            <person name="Karlsson M."/>
            <person name="Huettel B."/>
            <person name="Barry K.W."/>
            <person name="Haridas S."/>
            <person name="Chen C."/>
            <person name="Bauer D."/>
            <person name="Andreopoulos W."/>
            <person name="Pangilinan J."/>
            <person name="LaButti K."/>
            <person name="Riley R."/>
            <person name="Lipzen A."/>
            <person name="Clum A."/>
            <person name="Drula E."/>
            <person name="Henrissat B."/>
            <person name="Kohler A."/>
            <person name="Grigoriev I.V."/>
            <person name="Martin F.M."/>
            <person name="Hacquard S."/>
        </authorList>
    </citation>
    <scope>NUCLEOTIDE SEQUENCE</scope>
    <source>
        <strain evidence="1">MPI-CAGE-CH-0235</strain>
    </source>
</reference>
<dbReference type="Gene3D" id="3.30.420.40">
    <property type="match status" value="2"/>
</dbReference>
<name>A0A8K0SIJ3_9HYPO</name>
<dbReference type="OrthoDB" id="2394218at2759"/>
<dbReference type="CDD" id="cd10170">
    <property type="entry name" value="ASKHA_NBD_HSP70"/>
    <property type="match status" value="1"/>
</dbReference>
<keyword evidence="2" id="KW-1185">Reference proteome</keyword>
<proteinExistence type="predicted"/>
<dbReference type="AlphaFoldDB" id="A0A8K0SIJ3"/>
<protein>
    <submittedName>
        <fullName evidence="1">Uncharacterized protein</fullName>
    </submittedName>
</protein>
<dbReference type="Gene3D" id="3.90.640.10">
    <property type="entry name" value="Actin, Chain A, domain 4"/>
    <property type="match status" value="1"/>
</dbReference>
<dbReference type="Proteomes" id="UP000813444">
    <property type="component" value="Unassembled WGS sequence"/>
</dbReference>
<comment type="caution">
    <text evidence="1">The sequence shown here is derived from an EMBL/GenBank/DDBJ whole genome shotgun (WGS) entry which is preliminary data.</text>
</comment>
<accession>A0A8K0SIJ3</accession>
<dbReference type="SUPFAM" id="SSF53067">
    <property type="entry name" value="Actin-like ATPase domain"/>
    <property type="match status" value="1"/>
</dbReference>
<evidence type="ECO:0000313" key="2">
    <source>
        <dbReference type="Proteomes" id="UP000813444"/>
    </source>
</evidence>
<dbReference type="InterPro" id="IPR043129">
    <property type="entry name" value="ATPase_NBD"/>
</dbReference>
<evidence type="ECO:0000313" key="1">
    <source>
        <dbReference type="EMBL" id="KAH7308581.1"/>
    </source>
</evidence>
<dbReference type="PANTHER" id="PTHR42749">
    <property type="entry name" value="CELL SHAPE-DETERMINING PROTEIN MREB"/>
    <property type="match status" value="1"/>
</dbReference>
<sequence>MAGGVDLLVGIDVGMSCTGVAYLNLARGVNKVHIFNKWPGHHKAESKVPTCLKYRKGSPQPSSWGFQCDGDDQGEPEEWFKADFALSTTPRERKDRTCQLYKDYLGCLYNEIRGHFDPTLLNGKTWEAASIHFLFSVPTTWDLSLVDEFHELARSSGFGGCPRHKLETSLTEPHAVAAYTLSQERFIKASSTIYLYIDNENILIIDAGSSTVDLCLLHITDVREGKVNMTEIKPVQGTNCGSTFIDSGFQDIIANRLNQLQPPLDASITKAWDMSRSPNFQSTKEDVGRDVWSDDDIFQIAIPAAGSSMNHESLQIVQGKMEFRWSELKRLFDTQISQIIKLVEKIMGHWQLHKATRFTDVHHIILSGGLGSSKYVQDQLSKFLEASDIGALKQSKLHQSTQPQLAVCLGLVEHASQSLKGETMFVNRLSQSSLGIACQIRIRTSLPTSSRRDILREAKSKEMVRKDSAGHDIIDGYMDWFVKRGDSIREGKTIHYEYSVEFEPSVDESRRVAWVPIMTSNQDPIPRFNDRGTVRSLKMLEADLSQVSPSSIAQKHKIFKIPGKKSNIRVSFLIEAEVGVADVKFRCLDCKTRRVLGKDTSVDMQPREIIEPMRPSEIIRDNIL</sequence>
<dbReference type="EMBL" id="JAGPNK010000015">
    <property type="protein sequence ID" value="KAH7308581.1"/>
    <property type="molecule type" value="Genomic_DNA"/>
</dbReference>
<organism evidence="1 2">
    <name type="scientific">Stachybotrys elegans</name>
    <dbReference type="NCBI Taxonomy" id="80388"/>
    <lineage>
        <taxon>Eukaryota</taxon>
        <taxon>Fungi</taxon>
        <taxon>Dikarya</taxon>
        <taxon>Ascomycota</taxon>
        <taxon>Pezizomycotina</taxon>
        <taxon>Sordariomycetes</taxon>
        <taxon>Hypocreomycetidae</taxon>
        <taxon>Hypocreales</taxon>
        <taxon>Stachybotryaceae</taxon>
        <taxon>Stachybotrys</taxon>
    </lineage>
</organism>
<dbReference type="PANTHER" id="PTHR42749:SF1">
    <property type="entry name" value="CELL SHAPE-DETERMINING PROTEIN MREB"/>
    <property type="match status" value="1"/>
</dbReference>
<gene>
    <name evidence="1" type="ORF">B0I35DRAFT_515681</name>
</gene>